<dbReference type="InterPro" id="IPR017969">
    <property type="entry name" value="Heavy-metal-associated_CS"/>
</dbReference>
<dbReference type="GO" id="GO:0005886">
    <property type="term" value="C:plasma membrane"/>
    <property type="evidence" value="ECO:0007669"/>
    <property type="project" value="UniProtKB-SubCell"/>
</dbReference>
<dbReference type="Pfam" id="PF00403">
    <property type="entry name" value="HMA"/>
    <property type="match status" value="1"/>
</dbReference>
<evidence type="ECO:0000256" key="9">
    <source>
        <dbReference type="ARBA" id="ARBA00022840"/>
    </source>
</evidence>
<evidence type="ECO:0000256" key="4">
    <source>
        <dbReference type="ARBA" id="ARBA00022475"/>
    </source>
</evidence>
<feature type="transmembrane region" description="Helical" evidence="15">
    <location>
        <begin position="170"/>
        <end position="191"/>
    </location>
</feature>
<keyword evidence="5" id="KW-0597">Phosphoprotein</keyword>
<dbReference type="InterPro" id="IPR027256">
    <property type="entry name" value="P-typ_ATPase_IB"/>
</dbReference>
<evidence type="ECO:0000256" key="5">
    <source>
        <dbReference type="ARBA" id="ARBA00022553"/>
    </source>
</evidence>
<keyword evidence="6 15" id="KW-0812">Transmembrane</keyword>
<keyword evidence="12 15" id="KW-1133">Transmembrane helix</keyword>
<evidence type="ECO:0000256" key="10">
    <source>
        <dbReference type="ARBA" id="ARBA00022842"/>
    </source>
</evidence>
<keyword evidence="3" id="KW-0813">Transport</keyword>
<dbReference type="InterPro" id="IPR023214">
    <property type="entry name" value="HAD_sf"/>
</dbReference>
<dbReference type="CDD" id="cd00371">
    <property type="entry name" value="HMA"/>
    <property type="match status" value="1"/>
</dbReference>
<evidence type="ECO:0000256" key="13">
    <source>
        <dbReference type="ARBA" id="ARBA00023065"/>
    </source>
</evidence>
<keyword evidence="11" id="KW-1278">Translocase</keyword>
<dbReference type="PANTHER" id="PTHR43520:SF5">
    <property type="entry name" value="CATION-TRANSPORTING P-TYPE ATPASE-RELATED"/>
    <property type="match status" value="1"/>
</dbReference>
<dbReference type="PROSITE" id="PS00154">
    <property type="entry name" value="ATPASE_E1_E2"/>
    <property type="match status" value="1"/>
</dbReference>
<dbReference type="InterPro" id="IPR036163">
    <property type="entry name" value="HMA_dom_sf"/>
</dbReference>
<evidence type="ECO:0000256" key="11">
    <source>
        <dbReference type="ARBA" id="ARBA00022967"/>
    </source>
</evidence>
<evidence type="ECO:0000256" key="2">
    <source>
        <dbReference type="ARBA" id="ARBA00006024"/>
    </source>
</evidence>
<dbReference type="NCBIfam" id="TIGR01512">
    <property type="entry name" value="ATPase-IB2_Cd"/>
    <property type="match status" value="1"/>
</dbReference>
<gene>
    <name evidence="17" type="ORF">Ga0080559_TMP1756</name>
</gene>
<dbReference type="InterPro" id="IPR036412">
    <property type="entry name" value="HAD-like_sf"/>
</dbReference>
<dbReference type="Proteomes" id="UP000186559">
    <property type="component" value="Chromosome"/>
</dbReference>
<dbReference type="Gene3D" id="3.30.70.100">
    <property type="match status" value="1"/>
</dbReference>
<feature type="transmembrane region" description="Helical" evidence="15">
    <location>
        <begin position="349"/>
        <end position="371"/>
    </location>
</feature>
<dbReference type="GO" id="GO:0043682">
    <property type="term" value="F:P-type divalent copper transporter activity"/>
    <property type="evidence" value="ECO:0007669"/>
    <property type="project" value="TreeGrafter"/>
</dbReference>
<dbReference type="Pfam" id="PF00122">
    <property type="entry name" value="E1-E2_ATPase"/>
    <property type="match status" value="1"/>
</dbReference>
<keyword evidence="9 15" id="KW-0067">ATP-binding</keyword>
<dbReference type="RefSeq" id="WP_076622865.1">
    <property type="nucleotide sequence ID" value="NZ_BMEW01000004.1"/>
</dbReference>
<evidence type="ECO:0000256" key="7">
    <source>
        <dbReference type="ARBA" id="ARBA00022723"/>
    </source>
</evidence>
<keyword evidence="14 15" id="KW-0472">Membrane</keyword>
<protein>
    <submittedName>
        <fullName evidence="17">Cu+-exporting ATPase</fullName>
        <ecNumber evidence="17">3.6.3.54</ecNumber>
    </submittedName>
</protein>
<dbReference type="AlphaFoldDB" id="A0A1U7D355"/>
<evidence type="ECO:0000256" key="8">
    <source>
        <dbReference type="ARBA" id="ARBA00022741"/>
    </source>
</evidence>
<accession>A0A1U7D355</accession>
<organism evidence="17 18">
    <name type="scientific">Salipiger profundus</name>
    <dbReference type="NCBI Taxonomy" id="1229727"/>
    <lineage>
        <taxon>Bacteria</taxon>
        <taxon>Pseudomonadati</taxon>
        <taxon>Pseudomonadota</taxon>
        <taxon>Alphaproteobacteria</taxon>
        <taxon>Rhodobacterales</taxon>
        <taxon>Roseobacteraceae</taxon>
        <taxon>Salipiger</taxon>
    </lineage>
</organism>
<dbReference type="PANTHER" id="PTHR43520">
    <property type="entry name" value="ATP7, ISOFORM B"/>
    <property type="match status" value="1"/>
</dbReference>
<keyword evidence="8 15" id="KW-0547">Nucleotide-binding</keyword>
<dbReference type="OrthoDB" id="7762541at2"/>
<evidence type="ECO:0000313" key="18">
    <source>
        <dbReference type="Proteomes" id="UP000186559"/>
    </source>
</evidence>
<dbReference type="PRINTS" id="PR00119">
    <property type="entry name" value="CATATPASE"/>
</dbReference>
<keyword evidence="17" id="KW-0378">Hydrolase</keyword>
<dbReference type="InterPro" id="IPR023298">
    <property type="entry name" value="ATPase_P-typ_TM_dom_sf"/>
</dbReference>
<dbReference type="GO" id="GO:0005524">
    <property type="term" value="F:ATP binding"/>
    <property type="evidence" value="ECO:0007669"/>
    <property type="project" value="UniProtKB-UniRule"/>
</dbReference>
<dbReference type="InterPro" id="IPR023299">
    <property type="entry name" value="ATPase_P-typ_cyto_dom_N"/>
</dbReference>
<evidence type="ECO:0000256" key="15">
    <source>
        <dbReference type="RuleBase" id="RU362081"/>
    </source>
</evidence>
<keyword evidence="13" id="KW-0406">Ion transport</keyword>
<dbReference type="SUPFAM" id="SSF55008">
    <property type="entry name" value="HMA, heavy metal-associated domain"/>
    <property type="match status" value="1"/>
</dbReference>
<sequence>MTGTAAFPPEDYAGTDRAVFSIQGLYCPSCAAAVERSLRGAPGVEAAQVSYASASAAVRWQPGTDLGTLAARVGRLGFEMRPLMQNAESDRRIGKEMRRFAIRLAVATVFGIWTMMIAVAVYLGPPEMGDPALARALAYASGATALPVIGYAGLPLYLSGWRTLRAGAPGMDTLVSLGVLGATAGSLLSLALGRGEVWFDTAVMLVTLLLVARLVEMATLRRSARALASVEAALPDRALVLREGKRREVLAGEVAAGEQVLVAPGMAVTLDGVIAEGESAFDTSSLTGESLPRTKRAGDRIEAGWINLDAPVTLAVEAPVGARRIDRLGADVEVMLHDRPEIHALADRIAGMIVPVALSLVALTALVWGLAGLPAEDVALRALSVLVIACPCAISLAAPVSHLAAVSRASGDGLLLRRQSATETLGALRTLVVDKTGTLTEGRPRVTDVALAPGETRAGVLALAAAAEGALPHPLATAIRDAAPDTLPEAQAQYREADGVSATVGGEQVRVGSAGHLRRAGIAPLETGMSGTVVHVARDGRAIAALRIADRLRPDAAATMATLRETGIRIVMATGDDRGAALDVARALGLPERDVHAGLAPEDKVALLRDLPRPLGFLGDGLNDTGALVAADVGIAVSEANSASVAVADVVLTRGGLTGVLRACTLSRRARAVLRQNLGFALVYNLAALVLAFEGAVPPAAAALAMTASSLTVLANASRLARNGSRPKPAPTARTTA</sequence>
<dbReference type="Gene3D" id="3.40.50.1000">
    <property type="entry name" value="HAD superfamily/HAD-like"/>
    <property type="match status" value="1"/>
</dbReference>
<dbReference type="InterPro" id="IPR018303">
    <property type="entry name" value="ATPase_P-typ_P_site"/>
</dbReference>
<name>A0A1U7D355_9RHOB</name>
<dbReference type="NCBIfam" id="TIGR01494">
    <property type="entry name" value="ATPase_P-type"/>
    <property type="match status" value="1"/>
</dbReference>
<dbReference type="GO" id="GO:0055070">
    <property type="term" value="P:copper ion homeostasis"/>
    <property type="evidence" value="ECO:0007669"/>
    <property type="project" value="TreeGrafter"/>
</dbReference>
<keyword evidence="10" id="KW-0460">Magnesium</keyword>
<dbReference type="SUPFAM" id="SSF81653">
    <property type="entry name" value="Calcium ATPase, transduction domain A"/>
    <property type="match status" value="1"/>
</dbReference>
<dbReference type="PROSITE" id="PS01047">
    <property type="entry name" value="HMA_1"/>
    <property type="match status" value="1"/>
</dbReference>
<dbReference type="GO" id="GO:0005507">
    <property type="term" value="F:copper ion binding"/>
    <property type="evidence" value="ECO:0007669"/>
    <property type="project" value="TreeGrafter"/>
</dbReference>
<feature type="transmembrane region" description="Helical" evidence="15">
    <location>
        <begin position="197"/>
        <end position="215"/>
    </location>
</feature>
<evidence type="ECO:0000313" key="17">
    <source>
        <dbReference type="EMBL" id="APX22552.1"/>
    </source>
</evidence>
<dbReference type="InterPro" id="IPR059000">
    <property type="entry name" value="ATPase_P-type_domA"/>
</dbReference>
<dbReference type="KEGG" id="tpro:Ga0080559_TMP1756"/>
<evidence type="ECO:0000256" key="14">
    <source>
        <dbReference type="ARBA" id="ARBA00023136"/>
    </source>
</evidence>
<dbReference type="EMBL" id="CP014796">
    <property type="protein sequence ID" value="APX22552.1"/>
    <property type="molecule type" value="Genomic_DNA"/>
</dbReference>
<dbReference type="Gene3D" id="3.40.1110.10">
    <property type="entry name" value="Calcium-transporting ATPase, cytoplasmic domain N"/>
    <property type="match status" value="1"/>
</dbReference>
<dbReference type="SUPFAM" id="SSF81665">
    <property type="entry name" value="Calcium ATPase, transmembrane domain M"/>
    <property type="match status" value="1"/>
</dbReference>
<dbReference type="EC" id="3.6.3.54" evidence="17"/>
<evidence type="ECO:0000256" key="6">
    <source>
        <dbReference type="ARBA" id="ARBA00022692"/>
    </source>
</evidence>
<evidence type="ECO:0000256" key="1">
    <source>
        <dbReference type="ARBA" id="ARBA00004651"/>
    </source>
</evidence>
<proteinExistence type="inferred from homology"/>
<keyword evidence="7 15" id="KW-0479">Metal-binding</keyword>
<evidence type="ECO:0000259" key="16">
    <source>
        <dbReference type="PROSITE" id="PS50846"/>
    </source>
</evidence>
<dbReference type="InterPro" id="IPR001757">
    <property type="entry name" value="P_typ_ATPase"/>
</dbReference>
<feature type="transmembrane region" description="Helical" evidence="15">
    <location>
        <begin position="383"/>
        <end position="406"/>
    </location>
</feature>
<keyword evidence="18" id="KW-1185">Reference proteome</keyword>
<reference evidence="17 18" key="1">
    <citation type="submission" date="2016-03" db="EMBL/GenBank/DDBJ databases">
        <title>Deep-sea bacteria in the southern Pacific.</title>
        <authorList>
            <person name="Tang K."/>
        </authorList>
    </citation>
    <scope>NUCLEOTIDE SEQUENCE [LARGE SCALE GENOMIC DNA]</scope>
    <source>
        <strain evidence="17 18">JLT2016</strain>
    </source>
</reference>
<dbReference type="Gene3D" id="2.70.150.10">
    <property type="entry name" value="Calcium-transporting ATPase, cytoplasmic transduction domain A"/>
    <property type="match status" value="1"/>
</dbReference>
<feature type="transmembrane region" description="Helical" evidence="15">
    <location>
        <begin position="136"/>
        <end position="158"/>
    </location>
</feature>
<dbReference type="GO" id="GO:0016887">
    <property type="term" value="F:ATP hydrolysis activity"/>
    <property type="evidence" value="ECO:0007669"/>
    <property type="project" value="InterPro"/>
</dbReference>
<feature type="transmembrane region" description="Helical" evidence="15">
    <location>
        <begin position="677"/>
        <end position="693"/>
    </location>
</feature>
<evidence type="ECO:0000256" key="3">
    <source>
        <dbReference type="ARBA" id="ARBA00022448"/>
    </source>
</evidence>
<dbReference type="Pfam" id="PF00702">
    <property type="entry name" value="Hydrolase"/>
    <property type="match status" value="1"/>
</dbReference>
<evidence type="ECO:0000256" key="12">
    <source>
        <dbReference type="ARBA" id="ARBA00022989"/>
    </source>
</evidence>
<dbReference type="NCBIfam" id="TIGR01525">
    <property type="entry name" value="ATPase-IB_hvy"/>
    <property type="match status" value="1"/>
</dbReference>
<dbReference type="SUPFAM" id="SSF56784">
    <property type="entry name" value="HAD-like"/>
    <property type="match status" value="1"/>
</dbReference>
<dbReference type="InterPro" id="IPR008250">
    <property type="entry name" value="ATPase_P-typ_transduc_dom_A_sf"/>
</dbReference>
<comment type="similarity">
    <text evidence="2 15">Belongs to the cation transport ATPase (P-type) (TC 3.A.3) family. Type IB subfamily.</text>
</comment>
<feature type="transmembrane region" description="Helical" evidence="15">
    <location>
        <begin position="100"/>
        <end position="124"/>
    </location>
</feature>
<dbReference type="InterPro" id="IPR006121">
    <property type="entry name" value="HMA_dom"/>
</dbReference>
<keyword evidence="4 15" id="KW-1003">Cell membrane</keyword>
<comment type="subcellular location">
    <subcellularLocation>
        <location evidence="1">Cell membrane</location>
        <topology evidence="1">Multi-pass membrane protein</topology>
    </subcellularLocation>
</comment>
<dbReference type="STRING" id="1229727.Ga0080559_TMP1756"/>
<feature type="domain" description="HMA" evidence="16">
    <location>
        <begin position="16"/>
        <end position="81"/>
    </location>
</feature>
<dbReference type="PROSITE" id="PS50846">
    <property type="entry name" value="HMA_2"/>
    <property type="match status" value="1"/>
</dbReference>